<protein>
    <recommendedName>
        <fullName evidence="3 12">DNA replication and repair protein RecF</fullName>
    </recommendedName>
</protein>
<evidence type="ECO:0000256" key="6">
    <source>
        <dbReference type="ARBA" id="ARBA00022741"/>
    </source>
</evidence>
<reference evidence="15" key="1">
    <citation type="submission" date="2020-10" db="EMBL/GenBank/DDBJ databases">
        <authorList>
            <person name="Gilroy R."/>
        </authorList>
    </citation>
    <scope>NUCLEOTIDE SEQUENCE</scope>
    <source>
        <strain evidence="15">ChiBcec7-5410</strain>
    </source>
</reference>
<dbReference type="Gene3D" id="3.40.50.300">
    <property type="entry name" value="P-loop containing nucleotide triphosphate hydrolases"/>
    <property type="match status" value="1"/>
</dbReference>
<comment type="similarity">
    <text evidence="2 12 13">Belongs to the RecF family.</text>
</comment>
<evidence type="ECO:0000256" key="3">
    <source>
        <dbReference type="ARBA" id="ARBA00020170"/>
    </source>
</evidence>
<dbReference type="InterPro" id="IPR001238">
    <property type="entry name" value="DNA-binding_RecF"/>
</dbReference>
<evidence type="ECO:0000256" key="7">
    <source>
        <dbReference type="ARBA" id="ARBA00022763"/>
    </source>
</evidence>
<feature type="binding site" evidence="12">
    <location>
        <begin position="30"/>
        <end position="37"/>
    </location>
    <ligand>
        <name>ATP</name>
        <dbReference type="ChEBI" id="CHEBI:30616"/>
    </ligand>
</feature>
<dbReference type="GO" id="GO:0000731">
    <property type="term" value="P:DNA synthesis involved in DNA repair"/>
    <property type="evidence" value="ECO:0007669"/>
    <property type="project" value="TreeGrafter"/>
</dbReference>
<dbReference type="GO" id="GO:0006260">
    <property type="term" value="P:DNA replication"/>
    <property type="evidence" value="ECO:0007669"/>
    <property type="project" value="UniProtKB-UniRule"/>
</dbReference>
<dbReference type="Proteomes" id="UP000824160">
    <property type="component" value="Unassembled WGS sequence"/>
</dbReference>
<dbReference type="PROSITE" id="PS00618">
    <property type="entry name" value="RECF_2"/>
    <property type="match status" value="1"/>
</dbReference>
<evidence type="ECO:0000256" key="9">
    <source>
        <dbReference type="ARBA" id="ARBA00023125"/>
    </source>
</evidence>
<evidence type="ECO:0000256" key="2">
    <source>
        <dbReference type="ARBA" id="ARBA00008016"/>
    </source>
</evidence>
<dbReference type="Gene3D" id="1.20.1050.90">
    <property type="entry name" value="RecF/RecN/SMC, N-terminal domain"/>
    <property type="match status" value="1"/>
</dbReference>
<keyword evidence="9 12" id="KW-0238">DNA-binding</keyword>
<keyword evidence="8 12" id="KW-0067">ATP-binding</keyword>
<comment type="subcellular location">
    <subcellularLocation>
        <location evidence="1 12 13">Cytoplasm</location>
    </subcellularLocation>
</comment>
<keyword evidence="6 12" id="KW-0547">Nucleotide-binding</keyword>
<evidence type="ECO:0000256" key="13">
    <source>
        <dbReference type="RuleBase" id="RU000578"/>
    </source>
</evidence>
<gene>
    <name evidence="12 15" type="primary">recF</name>
    <name evidence="15" type="ORF">IAC43_08820</name>
</gene>
<name>A0A9D1KSJ6_9FIRM</name>
<dbReference type="GO" id="GO:0009432">
    <property type="term" value="P:SOS response"/>
    <property type="evidence" value="ECO:0007669"/>
    <property type="project" value="UniProtKB-UniRule"/>
</dbReference>
<evidence type="ECO:0000259" key="14">
    <source>
        <dbReference type="Pfam" id="PF02463"/>
    </source>
</evidence>
<comment type="caution">
    <text evidence="15">The sequence shown here is derived from an EMBL/GenBank/DDBJ whole genome shotgun (WGS) entry which is preliminary data.</text>
</comment>
<evidence type="ECO:0000256" key="4">
    <source>
        <dbReference type="ARBA" id="ARBA00022490"/>
    </source>
</evidence>
<dbReference type="GO" id="GO:0006302">
    <property type="term" value="P:double-strand break repair"/>
    <property type="evidence" value="ECO:0007669"/>
    <property type="project" value="TreeGrafter"/>
</dbReference>
<accession>A0A9D1KSJ6</accession>
<evidence type="ECO:0000256" key="10">
    <source>
        <dbReference type="ARBA" id="ARBA00023204"/>
    </source>
</evidence>
<evidence type="ECO:0000256" key="5">
    <source>
        <dbReference type="ARBA" id="ARBA00022705"/>
    </source>
</evidence>
<dbReference type="GO" id="GO:0003697">
    <property type="term" value="F:single-stranded DNA binding"/>
    <property type="evidence" value="ECO:0007669"/>
    <property type="project" value="UniProtKB-UniRule"/>
</dbReference>
<dbReference type="InterPro" id="IPR018078">
    <property type="entry name" value="DNA-binding_RecF_CS"/>
</dbReference>
<evidence type="ECO:0000313" key="16">
    <source>
        <dbReference type="Proteomes" id="UP000824160"/>
    </source>
</evidence>
<dbReference type="InterPro" id="IPR042174">
    <property type="entry name" value="RecF_2"/>
</dbReference>
<dbReference type="InterPro" id="IPR003395">
    <property type="entry name" value="RecF/RecN/SMC_N"/>
</dbReference>
<evidence type="ECO:0000256" key="8">
    <source>
        <dbReference type="ARBA" id="ARBA00022840"/>
    </source>
</evidence>
<keyword evidence="4 12" id="KW-0963">Cytoplasm</keyword>
<dbReference type="SUPFAM" id="SSF52540">
    <property type="entry name" value="P-loop containing nucleoside triphosphate hydrolases"/>
    <property type="match status" value="1"/>
</dbReference>
<feature type="domain" description="RecF/RecN/SMC N-terminal" evidence="14">
    <location>
        <begin position="3"/>
        <end position="350"/>
    </location>
</feature>
<dbReference type="PANTHER" id="PTHR32182:SF0">
    <property type="entry name" value="DNA REPLICATION AND REPAIR PROTEIN RECF"/>
    <property type="match status" value="1"/>
</dbReference>
<evidence type="ECO:0000256" key="12">
    <source>
        <dbReference type="HAMAP-Rule" id="MF_00365"/>
    </source>
</evidence>
<dbReference type="InterPro" id="IPR027417">
    <property type="entry name" value="P-loop_NTPase"/>
</dbReference>
<keyword evidence="5 12" id="KW-0235">DNA replication</keyword>
<dbReference type="GO" id="GO:0005524">
    <property type="term" value="F:ATP binding"/>
    <property type="evidence" value="ECO:0007669"/>
    <property type="project" value="UniProtKB-UniRule"/>
</dbReference>
<dbReference type="PROSITE" id="PS00617">
    <property type="entry name" value="RECF_1"/>
    <property type="match status" value="1"/>
</dbReference>
<keyword evidence="11 12" id="KW-0742">SOS response</keyword>
<dbReference type="HAMAP" id="MF_00365">
    <property type="entry name" value="RecF"/>
    <property type="match status" value="1"/>
</dbReference>
<dbReference type="EMBL" id="DVLW01000240">
    <property type="protein sequence ID" value="HIT95274.1"/>
    <property type="molecule type" value="Genomic_DNA"/>
</dbReference>
<dbReference type="PANTHER" id="PTHR32182">
    <property type="entry name" value="DNA REPLICATION AND REPAIR PROTEIN RECF"/>
    <property type="match status" value="1"/>
</dbReference>
<dbReference type="NCBIfam" id="TIGR00611">
    <property type="entry name" value="recf"/>
    <property type="match status" value="1"/>
</dbReference>
<evidence type="ECO:0000256" key="1">
    <source>
        <dbReference type="ARBA" id="ARBA00004496"/>
    </source>
</evidence>
<comment type="function">
    <text evidence="12 13">The RecF protein is involved in DNA metabolism; it is required for DNA replication and normal SOS inducibility. RecF binds preferentially to single-stranded, linear DNA. It also seems to bind ATP.</text>
</comment>
<reference evidence="15" key="2">
    <citation type="journal article" date="2021" name="PeerJ">
        <title>Extensive microbial diversity within the chicken gut microbiome revealed by metagenomics and culture.</title>
        <authorList>
            <person name="Gilroy R."/>
            <person name="Ravi A."/>
            <person name="Getino M."/>
            <person name="Pursley I."/>
            <person name="Horton D.L."/>
            <person name="Alikhan N.F."/>
            <person name="Baker D."/>
            <person name="Gharbi K."/>
            <person name="Hall N."/>
            <person name="Watson M."/>
            <person name="Adriaenssens E.M."/>
            <person name="Foster-Nyarko E."/>
            <person name="Jarju S."/>
            <person name="Secka A."/>
            <person name="Antonio M."/>
            <person name="Oren A."/>
            <person name="Chaudhuri R.R."/>
            <person name="La Ragione R."/>
            <person name="Hildebrand F."/>
            <person name="Pallen M.J."/>
        </authorList>
    </citation>
    <scope>NUCLEOTIDE SEQUENCE</scope>
    <source>
        <strain evidence="15">ChiBcec7-5410</strain>
    </source>
</reference>
<proteinExistence type="inferred from homology"/>
<keyword evidence="10 12" id="KW-0234">DNA repair</keyword>
<evidence type="ECO:0000256" key="11">
    <source>
        <dbReference type="ARBA" id="ARBA00023236"/>
    </source>
</evidence>
<dbReference type="Pfam" id="PF02463">
    <property type="entry name" value="SMC_N"/>
    <property type="match status" value="1"/>
</dbReference>
<sequence length="378" mass="42449">MRITQLEITDFRNLAQVAIEPGEGVNIIYGANAQGKTNLLEAIWLCSGNRSFRGAREREMTRFGSKVFHIRMRFADRERTQLISYDSGGDKRKLQLNRMTLRSPSELTGEFTCVVFHPEDLSLVKDGPADRRNFLDIAISQIKPVYGRYILQYNGLLEQRNALLKQIHRTGSGREMLSVWDEQLARIGTAVSILRQDYLQKLSVLSQGVYGGFTGNRETFSLEYESSVYRDGLPEAVYSEELIDCYRKALASHLEEDIRLHYTSVGVQRDDLEILVNGISARAYGSQGQQRSCAIALKIGEAMLLKGITGENPVILLDDVMSELDPGRQDYLLNRIQGFQVFITCCDTAWASQLADGKIFEVSGGQVTPKDKTAVESV</sequence>
<evidence type="ECO:0000313" key="15">
    <source>
        <dbReference type="EMBL" id="HIT95274.1"/>
    </source>
</evidence>
<dbReference type="AlphaFoldDB" id="A0A9D1KSJ6"/>
<dbReference type="GO" id="GO:0005737">
    <property type="term" value="C:cytoplasm"/>
    <property type="evidence" value="ECO:0007669"/>
    <property type="project" value="UniProtKB-SubCell"/>
</dbReference>
<keyword evidence="7 12" id="KW-0227">DNA damage</keyword>
<organism evidence="15 16">
    <name type="scientific">Candidatus Faecivivens stercoripullorum</name>
    <dbReference type="NCBI Taxonomy" id="2840805"/>
    <lineage>
        <taxon>Bacteria</taxon>
        <taxon>Bacillati</taxon>
        <taxon>Bacillota</taxon>
        <taxon>Clostridia</taxon>
        <taxon>Eubacteriales</taxon>
        <taxon>Oscillospiraceae</taxon>
        <taxon>Oscillospiraceae incertae sedis</taxon>
        <taxon>Candidatus Faecivivens</taxon>
    </lineage>
</organism>